<proteinExistence type="predicted"/>
<sequence>MAQDLTPLYIADLSTFTKTLRKSLDGAPVPGHAQFMSLVARAAGFKNTQHLKAQQPEPRGLSKDTQRALRFMDAEGRMSGWPRRTQVQALCLWAIWRFLPAKQDLTEKDVNEVLKARATFGDHVQIRRSLIENGLMKRTIDGAVYRRIERKPTEEAQLFLRALMQR</sequence>
<keyword evidence="3" id="KW-1185">Reference proteome</keyword>
<evidence type="ECO:0000259" key="1">
    <source>
        <dbReference type="Pfam" id="PF09860"/>
    </source>
</evidence>
<evidence type="ECO:0000313" key="3">
    <source>
        <dbReference type="Proteomes" id="UP001368270"/>
    </source>
</evidence>
<protein>
    <submittedName>
        <fullName evidence="2">DUF2087 domain-containing protein</fullName>
    </submittedName>
</protein>
<gene>
    <name evidence="2" type="ORF">WG622_01490</name>
</gene>
<dbReference type="EMBL" id="JBBGAZ010000001">
    <property type="protein sequence ID" value="MEJ5216901.1"/>
    <property type="molecule type" value="Genomic_DNA"/>
</dbReference>
<feature type="domain" description="DUF2087" evidence="1">
    <location>
        <begin position="77"/>
        <end position="147"/>
    </location>
</feature>
<comment type="caution">
    <text evidence="2">The sequence shown here is derived from an EMBL/GenBank/DDBJ whole genome shotgun (WGS) entry which is preliminary data.</text>
</comment>
<organism evidence="2 3">
    <name type="scientific">Cognatishimia coralii</name>
    <dbReference type="NCBI Taxonomy" id="3083254"/>
    <lineage>
        <taxon>Bacteria</taxon>
        <taxon>Pseudomonadati</taxon>
        <taxon>Pseudomonadota</taxon>
        <taxon>Alphaproteobacteria</taxon>
        <taxon>Rhodobacterales</taxon>
        <taxon>Paracoccaceae</taxon>
        <taxon>Cognatishimia</taxon>
    </lineage>
</organism>
<dbReference type="Pfam" id="PF09860">
    <property type="entry name" value="DUF2087"/>
    <property type="match status" value="1"/>
</dbReference>
<dbReference type="Proteomes" id="UP001368270">
    <property type="component" value="Unassembled WGS sequence"/>
</dbReference>
<accession>A0ABU8QBX1</accession>
<reference evidence="2 3" key="1">
    <citation type="submission" date="2024-03" db="EMBL/GenBank/DDBJ databases">
        <title>Cognatishimia coralii sp. nov., a marine bacterium isolated from coral surrounding seawater.</title>
        <authorList>
            <person name="Liu X."/>
            <person name="Liu S."/>
            <person name="Sun H."/>
            <person name="Zhang Y."/>
        </authorList>
    </citation>
    <scope>NUCLEOTIDE SEQUENCE [LARGE SCALE GENOMIC DNA]</scope>
    <source>
        <strain evidence="2 3">D5M38</strain>
    </source>
</reference>
<dbReference type="InterPro" id="IPR018656">
    <property type="entry name" value="DUF2087"/>
</dbReference>
<dbReference type="RefSeq" id="WP_339401975.1">
    <property type="nucleotide sequence ID" value="NZ_JBBGAZ010000001.1"/>
</dbReference>
<name>A0ABU8QBX1_9RHOB</name>
<evidence type="ECO:0000313" key="2">
    <source>
        <dbReference type="EMBL" id="MEJ5216901.1"/>
    </source>
</evidence>